<organism evidence="11 12">
    <name type="scientific">Paralysiella testudinis</name>
    <dbReference type="NCBI Taxonomy" id="2809020"/>
    <lineage>
        <taxon>Bacteria</taxon>
        <taxon>Pseudomonadati</taxon>
        <taxon>Pseudomonadota</taxon>
        <taxon>Betaproteobacteria</taxon>
        <taxon>Neisseriales</taxon>
        <taxon>Neisseriaceae</taxon>
        <taxon>Paralysiella</taxon>
    </lineage>
</organism>
<keyword evidence="8" id="KW-0997">Cell inner membrane</keyword>
<protein>
    <recommendedName>
        <fullName evidence="8 9">Cell division protein FtsL</fullName>
    </recommendedName>
</protein>
<evidence type="ECO:0000256" key="3">
    <source>
        <dbReference type="ARBA" id="ARBA00022618"/>
    </source>
</evidence>
<evidence type="ECO:0000256" key="1">
    <source>
        <dbReference type="ARBA" id="ARBA00004401"/>
    </source>
</evidence>
<gene>
    <name evidence="8 11" type="primary">ftsL</name>
    <name evidence="11" type="ORF">JQU52_00205</name>
</gene>
<sequence>MNKLNVVLLLLALASGMAVITVQDQSREYFIALTNAQKQQTQLNDDFSRLKLEQAKLANHTLIQQAAVQQQLQPPTLADTRMIEIKSQTH</sequence>
<keyword evidence="4 8" id="KW-0812">Transmembrane</keyword>
<dbReference type="Pfam" id="PF04999">
    <property type="entry name" value="FtsL"/>
    <property type="match status" value="1"/>
</dbReference>
<comment type="subunit">
    <text evidence="8">Part of a complex composed of FtsB, FtsL and FtsQ.</text>
</comment>
<dbReference type="HAMAP" id="MF_00910">
    <property type="entry name" value="FtsL"/>
    <property type="match status" value="1"/>
</dbReference>
<name>A0A892ZGZ8_9NEIS</name>
<evidence type="ECO:0000313" key="12">
    <source>
        <dbReference type="Proteomes" id="UP000653156"/>
    </source>
</evidence>
<dbReference type="GO" id="GO:0032153">
    <property type="term" value="C:cell division site"/>
    <property type="evidence" value="ECO:0007669"/>
    <property type="project" value="UniProtKB-UniRule"/>
</dbReference>
<keyword evidence="6 8" id="KW-0472">Membrane</keyword>
<reference evidence="11" key="1">
    <citation type="submission" date="2021-02" db="EMBL/GenBank/DDBJ databases">
        <title>Neisseriaceae sp. 26B isolated from the cloaca of a Common Toad-headed Turtle (Mesoclemmys nasuta).</title>
        <authorList>
            <person name="Spergser J."/>
            <person name="Busse H.-J."/>
        </authorList>
    </citation>
    <scope>NUCLEOTIDE SEQUENCE</scope>
    <source>
        <strain evidence="11">26B</strain>
    </source>
</reference>
<accession>A0A892ZGZ8</accession>
<dbReference type="GO" id="GO:0043093">
    <property type="term" value="P:FtsZ-dependent cytokinesis"/>
    <property type="evidence" value="ECO:0007669"/>
    <property type="project" value="UniProtKB-UniRule"/>
</dbReference>
<dbReference type="GO" id="GO:0005886">
    <property type="term" value="C:plasma membrane"/>
    <property type="evidence" value="ECO:0007669"/>
    <property type="project" value="UniProtKB-SubCell"/>
</dbReference>
<dbReference type="EMBL" id="CP069798">
    <property type="protein sequence ID" value="QRQ81913.1"/>
    <property type="molecule type" value="Genomic_DNA"/>
</dbReference>
<evidence type="ECO:0000256" key="5">
    <source>
        <dbReference type="ARBA" id="ARBA00022989"/>
    </source>
</evidence>
<feature type="chain" id="PRO_5034891078" description="Cell division protein FtsL" evidence="10">
    <location>
        <begin position="21"/>
        <end position="90"/>
    </location>
</feature>
<evidence type="ECO:0000256" key="7">
    <source>
        <dbReference type="ARBA" id="ARBA00023306"/>
    </source>
</evidence>
<dbReference type="AlphaFoldDB" id="A0A892ZGZ8"/>
<evidence type="ECO:0000256" key="9">
    <source>
        <dbReference type="NCBIfam" id="TIGR02209"/>
    </source>
</evidence>
<keyword evidence="12" id="KW-1185">Reference proteome</keyword>
<keyword evidence="3 8" id="KW-0132">Cell division</keyword>
<proteinExistence type="inferred from homology"/>
<evidence type="ECO:0000256" key="2">
    <source>
        <dbReference type="ARBA" id="ARBA00022475"/>
    </source>
</evidence>
<dbReference type="RefSeq" id="WP_230339212.1">
    <property type="nucleotide sequence ID" value="NZ_CP069798.1"/>
</dbReference>
<keyword evidence="2 8" id="KW-1003">Cell membrane</keyword>
<evidence type="ECO:0000313" key="11">
    <source>
        <dbReference type="EMBL" id="QRQ81913.1"/>
    </source>
</evidence>
<comment type="similarity">
    <text evidence="8">Belongs to the FtsL family.</text>
</comment>
<dbReference type="NCBIfam" id="TIGR02209">
    <property type="entry name" value="ftsL_broad"/>
    <property type="match status" value="1"/>
</dbReference>
<comment type="subcellular location">
    <subcellularLocation>
        <location evidence="8">Cell inner membrane</location>
        <topology evidence="8">Single-pass type II membrane protein</topology>
    </subcellularLocation>
    <subcellularLocation>
        <location evidence="1">Cell membrane</location>
        <topology evidence="1">Single-pass type II membrane protein</topology>
    </subcellularLocation>
    <text evidence="8">Localizes to the division septum where it forms a ring structure.</text>
</comment>
<dbReference type="KEGG" id="ptes:JQU52_00205"/>
<comment type="function">
    <text evidence="8">Essential cell division protein. May link together the upstream cell division proteins, which are predominantly cytoplasmic, with the downstream cell division proteins, which are predominantly periplasmic.</text>
</comment>
<dbReference type="InterPro" id="IPR011922">
    <property type="entry name" value="Cell_div_FtsL"/>
</dbReference>
<keyword evidence="7 8" id="KW-0131">Cell cycle</keyword>
<keyword evidence="10" id="KW-0732">Signal</keyword>
<evidence type="ECO:0000256" key="4">
    <source>
        <dbReference type="ARBA" id="ARBA00022692"/>
    </source>
</evidence>
<keyword evidence="5 8" id="KW-1133">Transmembrane helix</keyword>
<feature type="signal peptide" evidence="10">
    <location>
        <begin position="1"/>
        <end position="20"/>
    </location>
</feature>
<dbReference type="Proteomes" id="UP000653156">
    <property type="component" value="Chromosome"/>
</dbReference>
<evidence type="ECO:0000256" key="8">
    <source>
        <dbReference type="HAMAP-Rule" id="MF_00910"/>
    </source>
</evidence>
<evidence type="ECO:0000256" key="6">
    <source>
        <dbReference type="ARBA" id="ARBA00023136"/>
    </source>
</evidence>
<evidence type="ECO:0000256" key="10">
    <source>
        <dbReference type="SAM" id="SignalP"/>
    </source>
</evidence>